<dbReference type="OrthoDB" id="5503005at2"/>
<dbReference type="Pfam" id="PF05685">
    <property type="entry name" value="Uma2"/>
    <property type="match status" value="1"/>
</dbReference>
<proteinExistence type="predicted"/>
<evidence type="ECO:0000259" key="1">
    <source>
        <dbReference type="Pfam" id="PF05685"/>
    </source>
</evidence>
<reference evidence="2 3" key="1">
    <citation type="submission" date="2017-03" db="EMBL/GenBank/DDBJ databases">
        <authorList>
            <person name="Afonso C.L."/>
            <person name="Miller P.J."/>
            <person name="Scott M.A."/>
            <person name="Spackman E."/>
            <person name="Goraichik I."/>
            <person name="Dimitrov K.M."/>
            <person name="Suarez D.L."/>
            <person name="Swayne D.E."/>
        </authorList>
    </citation>
    <scope>NUCLEOTIDE SEQUENCE [LARGE SCALE GENOMIC DNA]</scope>
    <source>
        <strain evidence="2">PRJEB14757</strain>
    </source>
</reference>
<dbReference type="AlphaFoldDB" id="A0A1W1H785"/>
<organism evidence="2 3">
    <name type="scientific">Desulfamplus magnetovallimortis</name>
    <dbReference type="NCBI Taxonomy" id="1246637"/>
    <lineage>
        <taxon>Bacteria</taxon>
        <taxon>Pseudomonadati</taxon>
        <taxon>Thermodesulfobacteriota</taxon>
        <taxon>Desulfobacteria</taxon>
        <taxon>Desulfobacterales</taxon>
        <taxon>Desulfobacteraceae</taxon>
        <taxon>Desulfamplus</taxon>
    </lineage>
</organism>
<dbReference type="STRING" id="1246637.MTBBW1_1300034"/>
<dbReference type="Gene3D" id="3.90.1570.10">
    <property type="entry name" value="tt1808, chain A"/>
    <property type="match status" value="1"/>
</dbReference>
<accession>A0A1W1H785</accession>
<dbReference type="RefSeq" id="WP_080804635.1">
    <property type="nucleotide sequence ID" value="NZ_LT828548.1"/>
</dbReference>
<dbReference type="PANTHER" id="PTHR36558:SF1">
    <property type="entry name" value="RESTRICTION ENDONUCLEASE DOMAIN-CONTAINING PROTEIN-RELATED"/>
    <property type="match status" value="1"/>
</dbReference>
<dbReference type="CDD" id="cd06260">
    <property type="entry name" value="DUF820-like"/>
    <property type="match status" value="1"/>
</dbReference>
<keyword evidence="3" id="KW-1185">Reference proteome</keyword>
<gene>
    <name evidence="2" type="ORF">MTBBW1_1300034</name>
</gene>
<dbReference type="Proteomes" id="UP000191931">
    <property type="component" value="Unassembled WGS sequence"/>
</dbReference>
<dbReference type="EMBL" id="FWEV01000036">
    <property type="protein sequence ID" value="SLM28294.1"/>
    <property type="molecule type" value="Genomic_DNA"/>
</dbReference>
<sequence>MIPQQKKRVTPEEYLLFEKDSEIRHEYFDGEIFAMVGARHNHTVISSNIVRELGNLLKETSCMVFAGDKRIKIEGIEKYTYPDVVVACDKMELLEDELDSLLNPVVIIEILSDSTEAYDRGLKFTHYQLIPSLEEYILVSQYSCDITKFKKINNKNWIYTSYTSIEQSIKIESIACEIPLAEIYYKVKFR</sequence>
<name>A0A1W1H785_9BACT</name>
<feature type="domain" description="Putative restriction endonuclease" evidence="1">
    <location>
        <begin position="11"/>
        <end position="171"/>
    </location>
</feature>
<dbReference type="InterPro" id="IPR012296">
    <property type="entry name" value="Nuclease_put_TT1808"/>
</dbReference>
<dbReference type="InterPro" id="IPR011335">
    <property type="entry name" value="Restrct_endonuc-II-like"/>
</dbReference>
<dbReference type="InterPro" id="IPR008538">
    <property type="entry name" value="Uma2"/>
</dbReference>
<evidence type="ECO:0000313" key="3">
    <source>
        <dbReference type="Proteomes" id="UP000191931"/>
    </source>
</evidence>
<dbReference type="SUPFAM" id="SSF52980">
    <property type="entry name" value="Restriction endonuclease-like"/>
    <property type="match status" value="1"/>
</dbReference>
<dbReference type="PANTHER" id="PTHR36558">
    <property type="entry name" value="GLR1098 PROTEIN"/>
    <property type="match status" value="1"/>
</dbReference>
<evidence type="ECO:0000313" key="2">
    <source>
        <dbReference type="EMBL" id="SLM28294.1"/>
    </source>
</evidence>
<protein>
    <recommendedName>
        <fullName evidence="1">Putative restriction endonuclease domain-containing protein</fullName>
    </recommendedName>
</protein>